<dbReference type="InterPro" id="IPR014975">
    <property type="entry name" value="DUF1836"/>
</dbReference>
<dbReference type="RefSeq" id="WP_161920529.1">
    <property type="nucleotide sequence ID" value="NZ_JAACYS010000031.1"/>
</dbReference>
<organism evidence="1 2">
    <name type="scientific">Pallidibacillus pasinlerensis</name>
    <dbReference type="NCBI Taxonomy" id="2703818"/>
    <lineage>
        <taxon>Bacteria</taxon>
        <taxon>Bacillati</taxon>
        <taxon>Bacillota</taxon>
        <taxon>Bacilli</taxon>
        <taxon>Bacillales</taxon>
        <taxon>Bacillaceae</taxon>
        <taxon>Pallidibacillus</taxon>
    </lineage>
</organism>
<dbReference type="PANTHER" id="PTHR40056:SF1">
    <property type="entry name" value="DUF1836 DOMAIN-CONTAINING PROTEIN"/>
    <property type="match status" value="1"/>
</dbReference>
<proteinExistence type="predicted"/>
<accession>A0ABX0A2N3</accession>
<reference evidence="1 2" key="1">
    <citation type="submission" date="2020-01" db="EMBL/GenBank/DDBJ databases">
        <title>A novel Bacillus sp. from Pasinler.</title>
        <authorList>
            <person name="Adiguzel A."/>
            <person name="Ay H."/>
            <person name="Baltaci M.O."/>
        </authorList>
    </citation>
    <scope>NUCLEOTIDE SEQUENCE [LARGE SCALE GENOMIC DNA]</scope>
    <source>
        <strain evidence="1 2">P1</strain>
    </source>
</reference>
<evidence type="ECO:0000313" key="2">
    <source>
        <dbReference type="Proteomes" id="UP000743899"/>
    </source>
</evidence>
<evidence type="ECO:0000313" key="1">
    <source>
        <dbReference type="EMBL" id="NCU17698.1"/>
    </source>
</evidence>
<name>A0ABX0A2N3_9BACI</name>
<protein>
    <submittedName>
        <fullName evidence="1">DUF1836 domain-containing protein</fullName>
    </submittedName>
</protein>
<comment type="caution">
    <text evidence="1">The sequence shown here is derived from an EMBL/GenBank/DDBJ whole genome shotgun (WGS) entry which is preliminary data.</text>
</comment>
<gene>
    <name evidence="1" type="ORF">GW534_08000</name>
</gene>
<sequence>MNNIDKFLDDLGLNDYLKLEDIPEIDLYMDQVIQLFEKKYAKTKRDSKDKILTKTMINNYAKGRLFFPIKNKKYSKEHLLLISFIYQLKGTITISDIKVALEKLNKKVVNENFALDDLYEAHTNLILEQDERFKKEFKVKAGEVTEAAEKIVDPDSDYIKQLLMILSLSHMSSLYQRAAEKLIDQFRQEGEEN</sequence>
<dbReference type="Proteomes" id="UP000743899">
    <property type="component" value="Unassembled WGS sequence"/>
</dbReference>
<keyword evidence="2" id="KW-1185">Reference proteome</keyword>
<dbReference type="PANTHER" id="PTHR40056">
    <property type="entry name" value="HYPOTHETICAL CYTOSOLIC PROTEIN"/>
    <property type="match status" value="1"/>
</dbReference>
<dbReference type="EMBL" id="JAACYS010000031">
    <property type="protein sequence ID" value="NCU17698.1"/>
    <property type="molecule type" value="Genomic_DNA"/>
</dbReference>
<dbReference type="Pfam" id="PF08876">
    <property type="entry name" value="DUF1836"/>
    <property type="match status" value="1"/>
</dbReference>